<protein>
    <recommendedName>
        <fullName evidence="4">DUF3185 domain-containing protein</fullName>
    </recommendedName>
</protein>
<dbReference type="RefSeq" id="WP_089713021.1">
    <property type="nucleotide sequence ID" value="NZ_FMAR01000009.1"/>
</dbReference>
<evidence type="ECO:0008006" key="4">
    <source>
        <dbReference type="Google" id="ProtNLM"/>
    </source>
</evidence>
<organism evidence="2 3">
    <name type="scientific">Chitinophaga costaii</name>
    <dbReference type="NCBI Taxonomy" id="1335309"/>
    <lineage>
        <taxon>Bacteria</taxon>
        <taxon>Pseudomonadati</taxon>
        <taxon>Bacteroidota</taxon>
        <taxon>Chitinophagia</taxon>
        <taxon>Chitinophagales</taxon>
        <taxon>Chitinophagaceae</taxon>
        <taxon>Chitinophaga</taxon>
    </lineage>
</organism>
<evidence type="ECO:0000313" key="2">
    <source>
        <dbReference type="EMBL" id="SCC45285.1"/>
    </source>
</evidence>
<keyword evidence="1" id="KW-0472">Membrane</keyword>
<feature type="transmembrane region" description="Helical" evidence="1">
    <location>
        <begin position="44"/>
        <end position="64"/>
    </location>
</feature>
<accession>A0A1C4ENW5</accession>
<reference evidence="2 3" key="1">
    <citation type="submission" date="2016-08" db="EMBL/GenBank/DDBJ databases">
        <authorList>
            <person name="Seilhamer J.J."/>
        </authorList>
    </citation>
    <scope>NUCLEOTIDE SEQUENCE [LARGE SCALE GENOMIC DNA]</scope>
    <source>
        <strain evidence="2 3">A37T2</strain>
    </source>
</reference>
<proteinExistence type="predicted"/>
<dbReference type="AlphaFoldDB" id="A0A1C4ENW5"/>
<keyword evidence="1" id="KW-1133">Transmembrane helix</keyword>
<name>A0A1C4ENW5_9BACT</name>
<keyword evidence="3" id="KW-1185">Reference proteome</keyword>
<keyword evidence="1" id="KW-0812">Transmembrane</keyword>
<evidence type="ECO:0000313" key="3">
    <source>
        <dbReference type="Proteomes" id="UP000242818"/>
    </source>
</evidence>
<gene>
    <name evidence="2" type="ORF">GA0116948_10975</name>
</gene>
<dbReference type="OrthoDB" id="1375121at2"/>
<evidence type="ECO:0000256" key="1">
    <source>
        <dbReference type="SAM" id="Phobius"/>
    </source>
</evidence>
<dbReference type="Proteomes" id="UP000242818">
    <property type="component" value="Unassembled WGS sequence"/>
</dbReference>
<sequence length="70" mass="7544">MKTLGIILIVAGIVMVIIRGFSVPTEKKVVDLGPLQVNQKENKWIGWPTYAGGIVTVVGVVLVLSGKRRS</sequence>
<dbReference type="EMBL" id="FMAR01000009">
    <property type="protein sequence ID" value="SCC45285.1"/>
    <property type="molecule type" value="Genomic_DNA"/>
</dbReference>
<dbReference type="STRING" id="1335309.GA0116948_10975"/>